<organism evidence="1 2">
    <name type="scientific">Candidatus Scalindua rubra</name>
    <dbReference type="NCBI Taxonomy" id="1872076"/>
    <lineage>
        <taxon>Bacteria</taxon>
        <taxon>Pseudomonadati</taxon>
        <taxon>Planctomycetota</taxon>
        <taxon>Candidatus Brocadiia</taxon>
        <taxon>Candidatus Brocadiales</taxon>
        <taxon>Candidatus Scalinduaceae</taxon>
        <taxon>Candidatus Scalindua</taxon>
    </lineage>
</organism>
<accession>A0A1E3X829</accession>
<proteinExistence type="predicted"/>
<dbReference type="AlphaFoldDB" id="A0A1E3X829"/>
<dbReference type="EMBL" id="MAYW01000098">
    <property type="protein sequence ID" value="ODS31729.1"/>
    <property type="molecule type" value="Genomic_DNA"/>
</dbReference>
<protein>
    <submittedName>
        <fullName evidence="1">Uncharacterized protein</fullName>
    </submittedName>
</protein>
<dbReference type="Proteomes" id="UP000094056">
    <property type="component" value="Unassembled WGS sequence"/>
</dbReference>
<gene>
    <name evidence="1" type="ORF">SCARUB_03165</name>
</gene>
<reference evidence="1 2" key="1">
    <citation type="submission" date="2016-07" db="EMBL/GenBank/DDBJ databases">
        <title>Draft genome of Scalindua rubra, obtained from a brine-seawater interface in the Red Sea, sheds light on salt adaptation in anammox bacteria.</title>
        <authorList>
            <person name="Speth D.R."/>
            <person name="Lagkouvardos I."/>
            <person name="Wang Y."/>
            <person name="Qian P.-Y."/>
            <person name="Dutilh B.E."/>
            <person name="Jetten M.S."/>
        </authorList>
    </citation>
    <scope>NUCLEOTIDE SEQUENCE [LARGE SCALE GENOMIC DNA]</scope>
    <source>
        <strain evidence="1">BSI-1</strain>
    </source>
</reference>
<evidence type="ECO:0000313" key="1">
    <source>
        <dbReference type="EMBL" id="ODS31729.1"/>
    </source>
</evidence>
<sequence>MKNKCLIFLAIFTLVIIQNCTTTEKIATEKQEAKTALADEDLYNEVQVLKAMLGYKPKDTITLDTKKIEQPVELGMNLKQVQERFPAPDKFEYDPMTNKKVTMLARDAAGGRFTFFFYEDKLYKIVTMKNWKDFTIQYAEDNINSFTKVFLENHGEPDAVEEDEMHKKMTWLKEDLEITLEEFSLMTHQGMNRVLSLVYADRNISPLARSDEPSNYNKQKEEQK</sequence>
<comment type="caution">
    <text evidence="1">The sequence shown here is derived from an EMBL/GenBank/DDBJ whole genome shotgun (WGS) entry which is preliminary data.</text>
</comment>
<feature type="non-terminal residue" evidence="1">
    <location>
        <position position="224"/>
    </location>
</feature>
<evidence type="ECO:0000313" key="2">
    <source>
        <dbReference type="Proteomes" id="UP000094056"/>
    </source>
</evidence>
<name>A0A1E3X829_9BACT</name>